<gene>
    <name evidence="2" type="ORF">JI75_02995</name>
</gene>
<protein>
    <submittedName>
        <fullName evidence="2">Beta-lactamase</fullName>
    </submittedName>
</protein>
<evidence type="ECO:0000313" key="2">
    <source>
        <dbReference type="EMBL" id="AJC11781.1"/>
    </source>
</evidence>
<name>A0A0A8B2Q4_9ACTN</name>
<dbReference type="PANTHER" id="PTHR47619">
    <property type="entry name" value="METALLO-HYDROLASE YYCJ-RELATED"/>
    <property type="match status" value="1"/>
</dbReference>
<reference evidence="2 3" key="2">
    <citation type="journal article" date="2015" name="Genome Announc.">
        <title>Complete Genome Sequence of Coriobacteriaceae Strain 68-1-3, a Novel Mucus-Degrading Isolate from the Swine Intestinal Tract.</title>
        <authorList>
            <person name="Looft T."/>
            <person name="Bayles D.O."/>
            <person name="Alt D.P."/>
            <person name="Stanton T.B."/>
        </authorList>
    </citation>
    <scope>NUCLEOTIDE SEQUENCE [LARGE SCALE GENOMIC DNA]</scope>
    <source>
        <strain evidence="2 3">68-1-3</strain>
    </source>
</reference>
<dbReference type="EMBL" id="CP009302">
    <property type="protein sequence ID" value="AJC11781.1"/>
    <property type="molecule type" value="Genomic_DNA"/>
</dbReference>
<dbReference type="Pfam" id="PF12706">
    <property type="entry name" value="Lactamase_B_2"/>
    <property type="match status" value="1"/>
</dbReference>
<dbReference type="InterPro" id="IPR052533">
    <property type="entry name" value="WalJ/YycJ-like"/>
</dbReference>
<evidence type="ECO:0000313" key="3">
    <source>
        <dbReference type="Proteomes" id="UP000031121"/>
    </source>
</evidence>
<dbReference type="STRING" id="1531429.JI75_02995"/>
<evidence type="ECO:0000259" key="1">
    <source>
        <dbReference type="SMART" id="SM00849"/>
    </source>
</evidence>
<dbReference type="KEGG" id="cbac:JI75_02995"/>
<proteinExistence type="predicted"/>
<dbReference type="HOGENOM" id="CLU_073253_0_0_11"/>
<dbReference type="PANTHER" id="PTHR47619:SF1">
    <property type="entry name" value="EXODEOXYRIBONUCLEASE WALJ"/>
    <property type="match status" value="1"/>
</dbReference>
<feature type="domain" description="Metallo-beta-lactamase" evidence="1">
    <location>
        <begin position="12"/>
        <end position="197"/>
    </location>
</feature>
<dbReference type="Gene3D" id="3.60.15.10">
    <property type="entry name" value="Ribonuclease Z/Hydroxyacylglutathione hydrolase-like"/>
    <property type="match status" value="1"/>
</dbReference>
<reference evidence="3" key="1">
    <citation type="submission" date="2014-08" db="EMBL/GenBank/DDBJ databases">
        <title>Coriobacteriaceae sp. complete genome.</title>
        <authorList>
            <person name="Looft T."/>
            <person name="Bayles D.O."/>
            <person name="Stanton T.B."/>
        </authorList>
    </citation>
    <scope>NUCLEOTIDE SEQUENCE [LARGE SCALE GENOMIC DNA]</scope>
    <source>
        <strain evidence="3">68-1-3</strain>
    </source>
</reference>
<dbReference type="Proteomes" id="UP000031121">
    <property type="component" value="Chromosome"/>
</dbReference>
<dbReference type="InterPro" id="IPR036866">
    <property type="entry name" value="RibonucZ/Hydroxyglut_hydro"/>
</dbReference>
<dbReference type="AlphaFoldDB" id="A0A0A8B2Q4"/>
<organism evidence="2 3">
    <name type="scientific">Berryella intestinalis</name>
    <dbReference type="NCBI Taxonomy" id="1531429"/>
    <lineage>
        <taxon>Bacteria</taxon>
        <taxon>Bacillati</taxon>
        <taxon>Actinomycetota</taxon>
        <taxon>Coriobacteriia</taxon>
        <taxon>Eggerthellales</taxon>
        <taxon>Eggerthellaceae</taxon>
        <taxon>Berryella</taxon>
    </lineage>
</organism>
<dbReference type="InterPro" id="IPR001279">
    <property type="entry name" value="Metallo-B-lactamas"/>
</dbReference>
<dbReference type="SMART" id="SM00849">
    <property type="entry name" value="Lactamase_B"/>
    <property type="match status" value="1"/>
</dbReference>
<sequence>MFRLHVLASGSSGNASVVEDMHTGKGVLIDCGISKRAFMEGCAATGFDPSGLEAVVVTHEHADHVKGLGVVMRGLSKMGCRPPLYAHAACIEASRSLSDLRSDFDVRTFSDGDQISAAGMSAHPFRTSHDASASFGFRFECDGDALGFATDTGVVSAQAREALGGVRILGLEANHGLKMLDAAEYPAYVKKRIASDRGHLNNDQSASELRLLLSARLESVAALHVSENANTYRSAREALLSVVEQEGHLASVQVGFQRRPILVG</sequence>
<dbReference type="SUPFAM" id="SSF56281">
    <property type="entry name" value="Metallo-hydrolase/oxidoreductase"/>
    <property type="match status" value="1"/>
</dbReference>
<keyword evidence="3" id="KW-1185">Reference proteome</keyword>
<accession>A0A0A8B2Q4</accession>
<dbReference type="OrthoDB" id="2971563at2"/>